<feature type="compositionally biased region" description="Basic and acidic residues" evidence="1">
    <location>
        <begin position="1"/>
        <end position="11"/>
    </location>
</feature>
<keyword evidence="3" id="KW-1185">Reference proteome</keyword>
<dbReference type="Gramene" id="PGSC0003DMT400086477">
    <property type="protein sequence ID" value="PGSC0003DMT400086477"/>
    <property type="gene ID" value="PGSC0003DMG400036048"/>
</dbReference>
<dbReference type="AlphaFoldDB" id="M1DBU7"/>
<dbReference type="PaxDb" id="4113-PGSC0003DMT400086477"/>
<feature type="compositionally biased region" description="Basic and acidic residues" evidence="1">
    <location>
        <begin position="63"/>
        <end position="72"/>
    </location>
</feature>
<organism evidence="2 3">
    <name type="scientific">Solanum tuberosum</name>
    <name type="common">Potato</name>
    <dbReference type="NCBI Taxonomy" id="4113"/>
    <lineage>
        <taxon>Eukaryota</taxon>
        <taxon>Viridiplantae</taxon>
        <taxon>Streptophyta</taxon>
        <taxon>Embryophyta</taxon>
        <taxon>Tracheophyta</taxon>
        <taxon>Spermatophyta</taxon>
        <taxon>Magnoliopsida</taxon>
        <taxon>eudicotyledons</taxon>
        <taxon>Gunneridae</taxon>
        <taxon>Pentapetalae</taxon>
        <taxon>asterids</taxon>
        <taxon>lamiids</taxon>
        <taxon>Solanales</taxon>
        <taxon>Solanaceae</taxon>
        <taxon>Solanoideae</taxon>
        <taxon>Solaneae</taxon>
        <taxon>Solanum</taxon>
    </lineage>
</organism>
<feature type="compositionally biased region" description="Basic residues" evidence="1">
    <location>
        <begin position="132"/>
        <end position="148"/>
    </location>
</feature>
<sequence length="307" mass="34150">MDGGSQEKHSNMQEGVSKGGNLTHVLHEGVHTDHSLDLRASATITAQQHNTQQQQKLQQQQKENAKSVKEHQGNTAETGQKNHNVQNNEVIEIDKSKQQAGTGENCSPRGAAMAKDMGSKASTSKQGTTPKSKNKPSKKRREAAKKKLQAQQDKDQNQQKEQKDQDSKCQRFIMVDDLQGMDITPLQTQYLTPPHKDPPDRAAACKVNCVPVIDEYEVENSEDELDIDNQSLHDQDDDDETSELLIKAFSPHNANDLEEEIHQVSNQQGLSPRGMHYDKFLSKQGQNPNVATAGRPNTRLFTSKSAQ</sequence>
<dbReference type="HOGENOM" id="CLU_076471_0_0_1"/>
<feature type="region of interest" description="Disordered" evidence="1">
    <location>
        <begin position="264"/>
        <end position="307"/>
    </location>
</feature>
<protein>
    <submittedName>
        <fullName evidence="2">Uncharacterized protein</fullName>
    </submittedName>
</protein>
<reference evidence="2" key="2">
    <citation type="submission" date="2015-06" db="UniProtKB">
        <authorList>
            <consortium name="EnsemblPlants"/>
        </authorList>
    </citation>
    <scope>IDENTIFICATION</scope>
    <source>
        <strain evidence="2">DM1-3 516 R44</strain>
    </source>
</reference>
<evidence type="ECO:0000256" key="1">
    <source>
        <dbReference type="SAM" id="MobiDB-lite"/>
    </source>
</evidence>
<evidence type="ECO:0000313" key="2">
    <source>
        <dbReference type="EnsemblPlants" id="PGSC0003DMT400086477"/>
    </source>
</evidence>
<dbReference type="EnsemblPlants" id="PGSC0003DMT400086477">
    <property type="protein sequence ID" value="PGSC0003DMT400086477"/>
    <property type="gene ID" value="PGSC0003DMG400036048"/>
</dbReference>
<accession>M1DBU7</accession>
<evidence type="ECO:0000313" key="3">
    <source>
        <dbReference type="Proteomes" id="UP000011115"/>
    </source>
</evidence>
<feature type="compositionally biased region" description="Basic and acidic residues" evidence="1">
    <location>
        <begin position="152"/>
        <end position="168"/>
    </location>
</feature>
<reference evidence="3" key="1">
    <citation type="journal article" date="2011" name="Nature">
        <title>Genome sequence and analysis of the tuber crop potato.</title>
        <authorList>
            <consortium name="The Potato Genome Sequencing Consortium"/>
        </authorList>
    </citation>
    <scope>NUCLEOTIDE SEQUENCE [LARGE SCALE GENOMIC DNA]</scope>
    <source>
        <strain evidence="3">cv. DM1-3 516 R44</strain>
    </source>
</reference>
<feature type="region of interest" description="Disordered" evidence="1">
    <location>
        <begin position="1"/>
        <end position="168"/>
    </location>
</feature>
<feature type="compositionally biased region" description="Polar residues" evidence="1">
    <location>
        <begin position="73"/>
        <end position="89"/>
    </location>
</feature>
<proteinExistence type="predicted"/>
<name>M1DBU7_SOLTU</name>
<feature type="compositionally biased region" description="Basic and acidic residues" evidence="1">
    <location>
        <begin position="25"/>
        <end position="37"/>
    </location>
</feature>
<feature type="compositionally biased region" description="Low complexity" evidence="1">
    <location>
        <begin position="47"/>
        <end position="61"/>
    </location>
</feature>
<dbReference type="InParanoid" id="M1DBU7"/>
<dbReference type="Proteomes" id="UP000011115">
    <property type="component" value="Unassembled WGS sequence"/>
</dbReference>